<dbReference type="GO" id="GO:0016491">
    <property type="term" value="F:oxidoreductase activity"/>
    <property type="evidence" value="ECO:0007669"/>
    <property type="project" value="UniProtKB-KW"/>
</dbReference>
<dbReference type="InterPro" id="IPR036291">
    <property type="entry name" value="NAD(P)-bd_dom_sf"/>
</dbReference>
<dbReference type="PANTHER" id="PTHR43180:SF63">
    <property type="entry name" value="DEHYDROGENASE_REDUCTASE FAMILY PROTEIN, PUTATIVE (AFU_ORTHOLOGUE AFUA_6G03520)-RELATED"/>
    <property type="match status" value="1"/>
</dbReference>
<evidence type="ECO:0000256" key="3">
    <source>
        <dbReference type="ARBA" id="ARBA00023002"/>
    </source>
</evidence>
<keyword evidence="2" id="KW-0521">NADP</keyword>
<gene>
    <name evidence="5" type="primary">SDR3a</name>
    <name evidence="5" type="ORF">LAWI1_G005693</name>
</gene>
<evidence type="ECO:0000313" key="6">
    <source>
        <dbReference type="Proteomes" id="UP000315522"/>
    </source>
</evidence>
<dbReference type="PANTHER" id="PTHR43180">
    <property type="entry name" value="3-OXOACYL-(ACYL-CARRIER-PROTEIN) REDUCTASE (AFU_ORTHOLOGUE AFUA_6G11210)"/>
    <property type="match status" value="1"/>
</dbReference>
<name>A0A559MCE4_9HELO</name>
<dbReference type="InterPro" id="IPR020904">
    <property type="entry name" value="Sc_DH/Rdtase_CS"/>
</dbReference>
<dbReference type="PRINTS" id="PR00081">
    <property type="entry name" value="GDHRDH"/>
</dbReference>
<dbReference type="Proteomes" id="UP000315522">
    <property type="component" value="Unassembled WGS sequence"/>
</dbReference>
<reference evidence="5 6" key="1">
    <citation type="submission" date="2018-05" db="EMBL/GenBank/DDBJ databases">
        <title>Genome sequencing and assembly of the regulated plant pathogen Lachnellula willkommii and related sister species for the development of diagnostic species identification markers.</title>
        <authorList>
            <person name="Giroux E."/>
            <person name="Bilodeau G."/>
        </authorList>
    </citation>
    <scope>NUCLEOTIDE SEQUENCE [LARGE SCALE GENOMIC DNA]</scope>
    <source>
        <strain evidence="5 6">CBS 172.35</strain>
    </source>
</reference>
<dbReference type="Pfam" id="PF00106">
    <property type="entry name" value="adh_short"/>
    <property type="match status" value="1"/>
</dbReference>
<evidence type="ECO:0000313" key="5">
    <source>
        <dbReference type="EMBL" id="TVY90649.1"/>
    </source>
</evidence>
<dbReference type="CDD" id="cd05233">
    <property type="entry name" value="SDR_c"/>
    <property type="match status" value="1"/>
</dbReference>
<evidence type="ECO:0000256" key="2">
    <source>
        <dbReference type="ARBA" id="ARBA00022857"/>
    </source>
</evidence>
<comment type="caution">
    <text evidence="5">The sequence shown here is derived from an EMBL/GenBank/DDBJ whole genome shotgun (WGS) entry which is preliminary data.</text>
</comment>
<dbReference type="GO" id="GO:0009688">
    <property type="term" value="P:abscisic acid biosynthetic process"/>
    <property type="evidence" value="ECO:0007669"/>
    <property type="project" value="UniProtKB-ARBA"/>
</dbReference>
<dbReference type="FunFam" id="3.40.50.720:FF:000084">
    <property type="entry name" value="Short-chain dehydrogenase reductase"/>
    <property type="match status" value="1"/>
</dbReference>
<dbReference type="InterPro" id="IPR002347">
    <property type="entry name" value="SDR_fam"/>
</dbReference>
<sequence>MASPTLPKLAGKVAIVTGGSSGIGLAIVDLFRKAGAKVGVFDIQDNESNFSSDNFHFVKADISSEDSISSAVGEVISRWGHLDVLVNNAGIMDKMSRTAEVENTTWDRVFAINVTGPMYLSRLAIRSFLAQESRGTIVNVCSTASVRGSAAGAAYTASKHALLGLSRSTAWGYAKDGIRCNVVLPG</sequence>
<accession>A0A559MCE4</accession>
<dbReference type="PROSITE" id="PS00061">
    <property type="entry name" value="ADH_SHORT"/>
    <property type="match status" value="1"/>
</dbReference>
<dbReference type="PRINTS" id="PR00080">
    <property type="entry name" value="SDRFAMILY"/>
</dbReference>
<feature type="non-terminal residue" evidence="5">
    <location>
        <position position="186"/>
    </location>
</feature>
<protein>
    <submittedName>
        <fullName evidence="5">Short-chain dehydrogenase reductase 3a</fullName>
    </submittedName>
</protein>
<dbReference type="EMBL" id="QGML01000792">
    <property type="protein sequence ID" value="TVY90649.1"/>
    <property type="molecule type" value="Genomic_DNA"/>
</dbReference>
<evidence type="ECO:0000256" key="4">
    <source>
        <dbReference type="RuleBase" id="RU000363"/>
    </source>
</evidence>
<keyword evidence="3" id="KW-0560">Oxidoreductase</keyword>
<evidence type="ECO:0000256" key="1">
    <source>
        <dbReference type="ARBA" id="ARBA00006484"/>
    </source>
</evidence>
<comment type="similarity">
    <text evidence="1 4">Belongs to the short-chain dehydrogenases/reductases (SDR) family.</text>
</comment>
<organism evidence="5 6">
    <name type="scientific">Lachnellula willkommii</name>
    <dbReference type="NCBI Taxonomy" id="215461"/>
    <lineage>
        <taxon>Eukaryota</taxon>
        <taxon>Fungi</taxon>
        <taxon>Dikarya</taxon>
        <taxon>Ascomycota</taxon>
        <taxon>Pezizomycotina</taxon>
        <taxon>Leotiomycetes</taxon>
        <taxon>Helotiales</taxon>
        <taxon>Lachnaceae</taxon>
        <taxon>Lachnellula</taxon>
    </lineage>
</organism>
<keyword evidence="6" id="KW-1185">Reference proteome</keyword>
<proteinExistence type="inferred from homology"/>
<dbReference type="AlphaFoldDB" id="A0A559MCE4"/>
<dbReference type="Gene3D" id="3.40.50.720">
    <property type="entry name" value="NAD(P)-binding Rossmann-like Domain"/>
    <property type="match status" value="1"/>
</dbReference>
<dbReference type="SUPFAM" id="SSF51735">
    <property type="entry name" value="NAD(P)-binding Rossmann-fold domains"/>
    <property type="match status" value="1"/>
</dbReference>